<keyword evidence="7" id="KW-1185">Reference proteome</keyword>
<feature type="compositionally biased region" description="Polar residues" evidence="1">
    <location>
        <begin position="100"/>
        <end position="110"/>
    </location>
</feature>
<feature type="compositionally biased region" description="Basic and acidic residues" evidence="1">
    <location>
        <begin position="291"/>
        <end position="311"/>
    </location>
</feature>
<dbReference type="Pfam" id="PF07624">
    <property type="entry name" value="PSD2"/>
    <property type="match status" value="1"/>
</dbReference>
<feature type="region of interest" description="Disordered" evidence="1">
    <location>
        <begin position="276"/>
        <end position="311"/>
    </location>
</feature>
<feature type="compositionally biased region" description="Basic and acidic residues" evidence="1">
    <location>
        <begin position="156"/>
        <end position="165"/>
    </location>
</feature>
<dbReference type="Pfam" id="PF07631">
    <property type="entry name" value="PSD4"/>
    <property type="match status" value="1"/>
</dbReference>
<dbReference type="Pfam" id="PF07627">
    <property type="entry name" value="PSCyt3"/>
    <property type="match status" value="1"/>
</dbReference>
<evidence type="ECO:0000256" key="1">
    <source>
        <dbReference type="SAM" id="MobiDB-lite"/>
    </source>
</evidence>
<feature type="compositionally biased region" description="Basic residues" evidence="1">
    <location>
        <begin position="213"/>
        <end position="231"/>
    </location>
</feature>
<organism evidence="6 7">
    <name type="scientific">Lentisphaera araneosa HTCC2155</name>
    <dbReference type="NCBI Taxonomy" id="313628"/>
    <lineage>
        <taxon>Bacteria</taxon>
        <taxon>Pseudomonadati</taxon>
        <taxon>Lentisphaerota</taxon>
        <taxon>Lentisphaeria</taxon>
        <taxon>Lentisphaerales</taxon>
        <taxon>Lentisphaeraceae</taxon>
        <taxon>Lentisphaera</taxon>
    </lineage>
</organism>
<evidence type="ECO:0000259" key="5">
    <source>
        <dbReference type="Pfam" id="PF07631"/>
    </source>
</evidence>
<feature type="domain" description="DUF1588" evidence="4">
    <location>
        <begin position="942"/>
        <end position="1037"/>
    </location>
</feature>
<accession>A6DKF0</accession>
<dbReference type="STRING" id="313628.LNTAR_00565"/>
<comment type="caution">
    <text evidence="6">The sequence shown here is derived from an EMBL/GenBank/DDBJ whole genome shotgun (WGS) entry which is preliminary data.</text>
</comment>
<feature type="domain" description="DUF1585" evidence="3">
    <location>
        <begin position="1049"/>
        <end position="1120"/>
    </location>
</feature>
<gene>
    <name evidence="6" type="ORF">LNTAR_00565</name>
</gene>
<keyword evidence="2" id="KW-1133">Transmembrane helix</keyword>
<feature type="transmembrane region" description="Helical" evidence="2">
    <location>
        <begin position="240"/>
        <end position="258"/>
    </location>
</feature>
<keyword evidence="2" id="KW-0472">Membrane</keyword>
<feature type="compositionally biased region" description="Basic and acidic residues" evidence="1">
    <location>
        <begin position="176"/>
        <end position="192"/>
    </location>
</feature>
<dbReference type="InterPro" id="IPR011478">
    <property type="entry name" value="DUF1585"/>
</dbReference>
<dbReference type="InterPro" id="IPR013042">
    <property type="entry name" value="DUF1592"/>
</dbReference>
<dbReference type="AlphaFoldDB" id="A6DKF0"/>
<feature type="domain" description="DUF1592" evidence="5">
    <location>
        <begin position="806"/>
        <end position="921"/>
    </location>
</feature>
<evidence type="ECO:0000256" key="2">
    <source>
        <dbReference type="SAM" id="Phobius"/>
    </source>
</evidence>
<dbReference type="Proteomes" id="UP000004947">
    <property type="component" value="Unassembled WGS sequence"/>
</dbReference>
<dbReference type="eggNOG" id="COG2010">
    <property type="taxonomic scope" value="Bacteria"/>
</dbReference>
<sequence>MSTGNLSGGDIPGLTREQKDLLSKKLSYLEDLELLLAAGEMKGDEADAELAKTLAEVEAIMEEGRKQAELEDELVKLQKLEEELAAGVGEPAELEKALSAPTSEVSSGDQLDSIATDPIQPKTNSDAKEIIEPDLESLPRLSHSKVHQSNTSAEAKATKVKEEALQKVSSRTVGEQSDKSNPDPKNELKEAQKNNPTRLKTKSNTDKESAARKVSRAKSKGKPKLKVPTKIPRARQKKRFPLATILFLILLGAGGFYHQQIMDFVKTMQEDVAYKPAPEKPRKKPVVQVKPEPKPEAKPEPAPEPIKEKEAEEAQNFFQPNEENIFTGELKHYSFNEVLANKCVTCHGAEGKEVGGDFNILRLMKSSAVNAKSWAKIYRAIDKGEMPPRIKDEPESVPLEVEEKELVLASIKTMYQDLKEGMTTRVLTPYEIQNTLGDLFEIDYEQYNPLASMHQSYSEKTFYTHQRKILSPHYLSNYYNLLYDILQSFIGLRPQVDPLDLETKFRQVGAVHYSFKDESHLRWHIASKLVTLNFKDLGEKKETKQDRYLDGNDNQLVNSMLAAKSIPPGTYTLRFKASCENMSMSKITEEKYGKKIVGHYEKFFEENLNPVLPVKFYLEPPGVADPFAKRKYLETVEISSEGEYAIQFVVTRRSGVALHLDEPGIMGQGHLARNIGYHRHGEQLELKQIEGISAELGKKEFDFPMVKFSDVKLEGPFEVKLNPLSFDERTKINDTEVREKFKYLHSFNGMKLSVIYTYMFRDLRKQKMKMEDAYRNTLITYFMSSKFLILNSAAKSLDDQIRFYSYAAHKSPPNEDFQKVYTSALRGKNHMSLGKWLIDHERFRRFNNAFTYQWLKLGEISNNLPDEGKFRDYYRKNYADLQQKEAEMFMMNMFRKNRPITDLVNADYTFVDKDLKDFYGIHSEASFGTGEFALLKTGSSGRGGVLSMGAFLTATGNGVDPLPLRRAAWISENILDSPLPSPPDVDVTEFEQTMSGKTLRERLDVHALNPACHSCHKRLDSLAILMDKFDSIGAYNNHYNSEKVKINDKSLSDVEDLKKYLGEYQKPMARAFTRKLISFMMGREVGVKDEAVLDAILKATEADGYRVGDLYSEVIKNYLF</sequence>
<name>A6DKF0_9BACT</name>
<evidence type="ECO:0000259" key="4">
    <source>
        <dbReference type="Pfam" id="PF07627"/>
    </source>
</evidence>
<keyword evidence="2" id="KW-0812">Transmembrane</keyword>
<protein>
    <recommendedName>
        <fullName evidence="8">Cytochrome c domain-containing protein</fullName>
    </recommendedName>
</protein>
<evidence type="ECO:0000259" key="3">
    <source>
        <dbReference type="Pfam" id="PF07624"/>
    </source>
</evidence>
<evidence type="ECO:0008006" key="8">
    <source>
        <dbReference type="Google" id="ProtNLM"/>
    </source>
</evidence>
<reference evidence="6 7" key="1">
    <citation type="journal article" date="2010" name="J. Bacteriol.">
        <title>Genome sequence of Lentisphaera araneosa HTCC2155T, the type species of the order Lentisphaerales in the phylum Lentisphaerae.</title>
        <authorList>
            <person name="Thrash J.C."/>
            <person name="Cho J.C."/>
            <person name="Vergin K.L."/>
            <person name="Morris R.M."/>
            <person name="Giovannoni S.J."/>
        </authorList>
    </citation>
    <scope>NUCLEOTIDE SEQUENCE [LARGE SCALE GENOMIC DNA]</scope>
    <source>
        <strain evidence="6 7">HTCC2155</strain>
    </source>
</reference>
<dbReference type="InterPro" id="IPR013039">
    <property type="entry name" value="DUF1588"/>
</dbReference>
<evidence type="ECO:0000313" key="6">
    <source>
        <dbReference type="EMBL" id="EDM27848.1"/>
    </source>
</evidence>
<proteinExistence type="predicted"/>
<dbReference type="RefSeq" id="WP_007278362.1">
    <property type="nucleotide sequence ID" value="NZ_ABCK01000007.1"/>
</dbReference>
<evidence type="ECO:0000313" key="7">
    <source>
        <dbReference type="Proteomes" id="UP000004947"/>
    </source>
</evidence>
<feature type="region of interest" description="Disordered" evidence="1">
    <location>
        <begin position="85"/>
        <end position="231"/>
    </location>
</feature>
<dbReference type="EMBL" id="ABCK01000007">
    <property type="protein sequence ID" value="EDM27848.1"/>
    <property type="molecule type" value="Genomic_DNA"/>
</dbReference>